<dbReference type="AlphaFoldDB" id="A0A1R3ILC6"/>
<keyword evidence="2" id="KW-1185">Reference proteome</keyword>
<evidence type="ECO:0000313" key="1">
    <source>
        <dbReference type="EMBL" id="OMO83363.1"/>
    </source>
</evidence>
<gene>
    <name evidence="1" type="ORF">CCACVL1_11414</name>
</gene>
<feature type="non-terminal residue" evidence="1">
    <location>
        <position position="1"/>
    </location>
</feature>
<dbReference type="EMBL" id="AWWV01009871">
    <property type="protein sequence ID" value="OMO83363.1"/>
    <property type="molecule type" value="Genomic_DNA"/>
</dbReference>
<sequence>VCATMRGLTKAKHVYTFRSCDR</sequence>
<dbReference type="Proteomes" id="UP000188268">
    <property type="component" value="Unassembled WGS sequence"/>
</dbReference>
<proteinExistence type="predicted"/>
<evidence type="ECO:0000313" key="2">
    <source>
        <dbReference type="Proteomes" id="UP000188268"/>
    </source>
</evidence>
<reference evidence="1 2" key="1">
    <citation type="submission" date="2013-09" db="EMBL/GenBank/DDBJ databases">
        <title>Corchorus capsularis genome sequencing.</title>
        <authorList>
            <person name="Alam M."/>
            <person name="Haque M.S."/>
            <person name="Islam M.S."/>
            <person name="Emdad E.M."/>
            <person name="Islam M.M."/>
            <person name="Ahmed B."/>
            <person name="Halim A."/>
            <person name="Hossen Q.M.M."/>
            <person name="Hossain M.Z."/>
            <person name="Ahmed R."/>
            <person name="Khan M.M."/>
            <person name="Islam R."/>
            <person name="Rashid M.M."/>
            <person name="Khan S.A."/>
            <person name="Rahman M.S."/>
            <person name="Alam M."/>
        </authorList>
    </citation>
    <scope>NUCLEOTIDE SEQUENCE [LARGE SCALE GENOMIC DNA]</scope>
    <source>
        <strain evidence="2">cv. CVL-1</strain>
        <tissue evidence="1">Whole seedling</tissue>
    </source>
</reference>
<dbReference type="Gramene" id="OMO83363">
    <property type="protein sequence ID" value="OMO83363"/>
    <property type="gene ID" value="CCACVL1_11414"/>
</dbReference>
<accession>A0A1R3ILC6</accession>
<comment type="caution">
    <text evidence="1">The sequence shown here is derived from an EMBL/GenBank/DDBJ whole genome shotgun (WGS) entry which is preliminary data.</text>
</comment>
<name>A0A1R3ILC6_COCAP</name>
<protein>
    <submittedName>
        <fullName evidence="1">Uncharacterized protein</fullName>
    </submittedName>
</protein>
<organism evidence="1 2">
    <name type="scientific">Corchorus capsularis</name>
    <name type="common">Jute</name>
    <dbReference type="NCBI Taxonomy" id="210143"/>
    <lineage>
        <taxon>Eukaryota</taxon>
        <taxon>Viridiplantae</taxon>
        <taxon>Streptophyta</taxon>
        <taxon>Embryophyta</taxon>
        <taxon>Tracheophyta</taxon>
        <taxon>Spermatophyta</taxon>
        <taxon>Magnoliopsida</taxon>
        <taxon>eudicotyledons</taxon>
        <taxon>Gunneridae</taxon>
        <taxon>Pentapetalae</taxon>
        <taxon>rosids</taxon>
        <taxon>malvids</taxon>
        <taxon>Malvales</taxon>
        <taxon>Malvaceae</taxon>
        <taxon>Grewioideae</taxon>
        <taxon>Apeibeae</taxon>
        <taxon>Corchorus</taxon>
    </lineage>
</organism>